<accession>A0ACB8DYY9</accession>
<sequence>MFPWQPFYRFLRQLPLKTISSSKVHDHHVYHGTYSIQSQNEGTSTLLLVCFAPVANSSSLGDSSADISINCKPFHNVPLTMVNVSPFLDPTSENLLFVRYTAIPTQEAVRIIEAEKVAEVEMLLSLEECAPYTIRREDTQALVKANFAEADETVVENLQVSLVCPLAKRKIRVPCRGLRCKHVQCFDAYGYLAVNEGTLNPSWRCPVCNDQVLLGDIGVELFMLDVLLNADDQCSAVVILPDGSWAPAADYDDHSVIIIEDSPVKDTGRTLCDQSIIDLTVDSD</sequence>
<evidence type="ECO:0000313" key="2">
    <source>
        <dbReference type="Proteomes" id="UP000821865"/>
    </source>
</evidence>
<comment type="caution">
    <text evidence="1">The sequence shown here is derived from an EMBL/GenBank/DDBJ whole genome shotgun (WGS) entry which is preliminary data.</text>
</comment>
<keyword evidence="2" id="KW-1185">Reference proteome</keyword>
<dbReference type="Proteomes" id="UP000821865">
    <property type="component" value="Chromosome 1"/>
</dbReference>
<protein>
    <submittedName>
        <fullName evidence="1">Uncharacterized protein</fullName>
    </submittedName>
</protein>
<name>A0ACB8DYY9_DERSI</name>
<organism evidence="1 2">
    <name type="scientific">Dermacentor silvarum</name>
    <name type="common">Tick</name>
    <dbReference type="NCBI Taxonomy" id="543639"/>
    <lineage>
        <taxon>Eukaryota</taxon>
        <taxon>Metazoa</taxon>
        <taxon>Ecdysozoa</taxon>
        <taxon>Arthropoda</taxon>
        <taxon>Chelicerata</taxon>
        <taxon>Arachnida</taxon>
        <taxon>Acari</taxon>
        <taxon>Parasitiformes</taxon>
        <taxon>Ixodida</taxon>
        <taxon>Ixodoidea</taxon>
        <taxon>Ixodidae</taxon>
        <taxon>Rhipicephalinae</taxon>
        <taxon>Dermacentor</taxon>
    </lineage>
</organism>
<proteinExistence type="predicted"/>
<gene>
    <name evidence="1" type="ORF">HPB49_011574</name>
</gene>
<dbReference type="EMBL" id="CM023470">
    <property type="protein sequence ID" value="KAH7979842.1"/>
    <property type="molecule type" value="Genomic_DNA"/>
</dbReference>
<reference evidence="1" key="1">
    <citation type="submission" date="2020-05" db="EMBL/GenBank/DDBJ databases">
        <title>Large-scale comparative analyses of tick genomes elucidate their genetic diversity and vector capacities.</title>
        <authorList>
            <person name="Jia N."/>
            <person name="Wang J."/>
            <person name="Shi W."/>
            <person name="Du L."/>
            <person name="Sun Y."/>
            <person name="Zhan W."/>
            <person name="Jiang J."/>
            <person name="Wang Q."/>
            <person name="Zhang B."/>
            <person name="Ji P."/>
            <person name="Sakyi L.B."/>
            <person name="Cui X."/>
            <person name="Yuan T."/>
            <person name="Jiang B."/>
            <person name="Yang W."/>
            <person name="Lam T.T.-Y."/>
            <person name="Chang Q."/>
            <person name="Ding S."/>
            <person name="Wang X."/>
            <person name="Zhu J."/>
            <person name="Ruan X."/>
            <person name="Zhao L."/>
            <person name="Wei J."/>
            <person name="Que T."/>
            <person name="Du C."/>
            <person name="Cheng J."/>
            <person name="Dai P."/>
            <person name="Han X."/>
            <person name="Huang E."/>
            <person name="Gao Y."/>
            <person name="Liu J."/>
            <person name="Shao H."/>
            <person name="Ye R."/>
            <person name="Li L."/>
            <person name="Wei W."/>
            <person name="Wang X."/>
            <person name="Wang C."/>
            <person name="Yang T."/>
            <person name="Huo Q."/>
            <person name="Li W."/>
            <person name="Guo W."/>
            <person name="Chen H."/>
            <person name="Zhou L."/>
            <person name="Ni X."/>
            <person name="Tian J."/>
            <person name="Zhou Y."/>
            <person name="Sheng Y."/>
            <person name="Liu T."/>
            <person name="Pan Y."/>
            <person name="Xia L."/>
            <person name="Li J."/>
            <person name="Zhao F."/>
            <person name="Cao W."/>
        </authorList>
    </citation>
    <scope>NUCLEOTIDE SEQUENCE</scope>
    <source>
        <strain evidence="1">Dsil-2018</strain>
    </source>
</reference>
<evidence type="ECO:0000313" key="1">
    <source>
        <dbReference type="EMBL" id="KAH7979842.1"/>
    </source>
</evidence>